<organism evidence="1 2">
    <name type="scientific">Dreissena polymorpha</name>
    <name type="common">Zebra mussel</name>
    <name type="synonym">Mytilus polymorpha</name>
    <dbReference type="NCBI Taxonomy" id="45954"/>
    <lineage>
        <taxon>Eukaryota</taxon>
        <taxon>Metazoa</taxon>
        <taxon>Spiralia</taxon>
        <taxon>Lophotrochozoa</taxon>
        <taxon>Mollusca</taxon>
        <taxon>Bivalvia</taxon>
        <taxon>Autobranchia</taxon>
        <taxon>Heteroconchia</taxon>
        <taxon>Euheterodonta</taxon>
        <taxon>Imparidentia</taxon>
        <taxon>Neoheterodontei</taxon>
        <taxon>Myida</taxon>
        <taxon>Dreissenoidea</taxon>
        <taxon>Dreissenidae</taxon>
        <taxon>Dreissena</taxon>
    </lineage>
</organism>
<comment type="caution">
    <text evidence="1">The sequence shown here is derived from an EMBL/GenBank/DDBJ whole genome shotgun (WGS) entry which is preliminary data.</text>
</comment>
<gene>
    <name evidence="1" type="ORF">DPMN_131323</name>
</gene>
<reference evidence="1" key="1">
    <citation type="journal article" date="2019" name="bioRxiv">
        <title>The Genome of the Zebra Mussel, Dreissena polymorpha: A Resource for Invasive Species Research.</title>
        <authorList>
            <person name="McCartney M.A."/>
            <person name="Auch B."/>
            <person name="Kono T."/>
            <person name="Mallez S."/>
            <person name="Zhang Y."/>
            <person name="Obille A."/>
            <person name="Becker A."/>
            <person name="Abrahante J.E."/>
            <person name="Garbe J."/>
            <person name="Badalamenti J.P."/>
            <person name="Herman A."/>
            <person name="Mangelson H."/>
            <person name="Liachko I."/>
            <person name="Sullivan S."/>
            <person name="Sone E.D."/>
            <person name="Koren S."/>
            <person name="Silverstein K.A.T."/>
            <person name="Beckman K.B."/>
            <person name="Gohl D.M."/>
        </authorList>
    </citation>
    <scope>NUCLEOTIDE SEQUENCE</scope>
    <source>
        <strain evidence="1">Duluth1</strain>
        <tissue evidence="1">Whole animal</tissue>
    </source>
</reference>
<sequence>MEKYRKYDYELRGCMSAMASFGASAYLEYKAEGNEYNDDGFNKARQLYTQSLESNIICNYMRYASFLFCNGEYDKACTYFDVIEKQIEEDKKSNPIYQLCVFPSESLALEISKQDYGQIFKQRWSVFLVFTQAEAMCSSEFLRCEMYRWCLGTVSSTEKLLVACHNKEDSICVQIEPYLYYLQYLTYRVLNQGPKQSKALMKLLIFTQIFKPTKLTLSNGNIFLSHFDTSLNMLGHCLNWSRNLNRRGRLTKRLYKFYLKEMRPSCI</sequence>
<evidence type="ECO:0000313" key="2">
    <source>
        <dbReference type="Proteomes" id="UP000828390"/>
    </source>
</evidence>
<dbReference type="AlphaFoldDB" id="A0A9D4K1X7"/>
<accession>A0A9D4K1X7</accession>
<evidence type="ECO:0000313" key="1">
    <source>
        <dbReference type="EMBL" id="KAH3829327.1"/>
    </source>
</evidence>
<keyword evidence="2" id="KW-1185">Reference proteome</keyword>
<protein>
    <submittedName>
        <fullName evidence="1">Uncharacterized protein</fullName>
    </submittedName>
</protein>
<dbReference type="Proteomes" id="UP000828390">
    <property type="component" value="Unassembled WGS sequence"/>
</dbReference>
<dbReference type="EMBL" id="JAIWYP010000005">
    <property type="protein sequence ID" value="KAH3829327.1"/>
    <property type="molecule type" value="Genomic_DNA"/>
</dbReference>
<reference evidence="1" key="2">
    <citation type="submission" date="2020-11" db="EMBL/GenBank/DDBJ databases">
        <authorList>
            <person name="McCartney M.A."/>
            <person name="Auch B."/>
            <person name="Kono T."/>
            <person name="Mallez S."/>
            <person name="Becker A."/>
            <person name="Gohl D.M."/>
            <person name="Silverstein K.A.T."/>
            <person name="Koren S."/>
            <person name="Bechman K.B."/>
            <person name="Herman A."/>
            <person name="Abrahante J.E."/>
            <person name="Garbe J."/>
        </authorList>
    </citation>
    <scope>NUCLEOTIDE SEQUENCE</scope>
    <source>
        <strain evidence="1">Duluth1</strain>
        <tissue evidence="1">Whole animal</tissue>
    </source>
</reference>
<name>A0A9D4K1X7_DREPO</name>
<proteinExistence type="predicted"/>